<evidence type="ECO:0000313" key="8">
    <source>
        <dbReference type="Proteomes" id="UP000218209"/>
    </source>
</evidence>
<dbReference type="PANTHER" id="PTHR24221">
    <property type="entry name" value="ATP-BINDING CASSETTE SUB-FAMILY B"/>
    <property type="match status" value="1"/>
</dbReference>
<evidence type="ECO:0000259" key="6">
    <source>
        <dbReference type="PROSITE" id="PS50929"/>
    </source>
</evidence>
<keyword evidence="8" id="KW-1185">Reference proteome</keyword>
<dbReference type="GO" id="GO:0005524">
    <property type="term" value="F:ATP binding"/>
    <property type="evidence" value="ECO:0007669"/>
    <property type="project" value="InterPro"/>
</dbReference>
<feature type="transmembrane region" description="Helical" evidence="5">
    <location>
        <begin position="43"/>
        <end position="68"/>
    </location>
</feature>
<keyword evidence="2 5" id="KW-0812">Transmembrane</keyword>
<name>A0A1X6NJ34_PORUM</name>
<protein>
    <recommendedName>
        <fullName evidence="6">ABC transmembrane type-1 domain-containing protein</fullName>
    </recommendedName>
</protein>
<feature type="non-terminal residue" evidence="7">
    <location>
        <position position="1"/>
    </location>
</feature>
<dbReference type="GO" id="GO:0140359">
    <property type="term" value="F:ABC-type transporter activity"/>
    <property type="evidence" value="ECO:0007669"/>
    <property type="project" value="InterPro"/>
</dbReference>
<dbReference type="OrthoDB" id="6500128at2759"/>
<gene>
    <name evidence="7" type="ORF">BU14_2580s0001</name>
</gene>
<organism evidence="7 8">
    <name type="scientific">Porphyra umbilicalis</name>
    <name type="common">Purple laver</name>
    <name type="synonym">Red alga</name>
    <dbReference type="NCBI Taxonomy" id="2786"/>
    <lineage>
        <taxon>Eukaryota</taxon>
        <taxon>Rhodophyta</taxon>
        <taxon>Bangiophyceae</taxon>
        <taxon>Bangiales</taxon>
        <taxon>Bangiaceae</taxon>
        <taxon>Porphyra</taxon>
    </lineage>
</organism>
<dbReference type="InterPro" id="IPR011527">
    <property type="entry name" value="ABC1_TM_dom"/>
</dbReference>
<dbReference type="GO" id="GO:0016020">
    <property type="term" value="C:membrane"/>
    <property type="evidence" value="ECO:0007669"/>
    <property type="project" value="UniProtKB-SubCell"/>
</dbReference>
<dbReference type="PANTHER" id="PTHR24221:SF503">
    <property type="entry name" value="MITOCHONDRIAL POTASSIUM CHANNEL ATP-BINDING SUBUNIT"/>
    <property type="match status" value="1"/>
</dbReference>
<evidence type="ECO:0000256" key="3">
    <source>
        <dbReference type="ARBA" id="ARBA00022989"/>
    </source>
</evidence>
<feature type="transmembrane region" description="Helical" evidence="5">
    <location>
        <begin position="268"/>
        <end position="293"/>
    </location>
</feature>
<sequence length="401" mass="42262">ILLGSVSAFLAGAAWPVFAVVLIKLLLLLSDPSQEADDDVDVYCIAIVVLSACQALANWGQIALLGLSGEELTYKLRSRSFRKMLRFEMAYFDEPAHSVGALGVRLASESTKVRGLTGDAAGTLLMTLGAVGVGVVLGLVACWRVALSVLALMPAVALNGYLEVVVMSGTDAKSQASFARAGQVASEAVDNIRAVTTLGAQRFFLNKYNDELTGPIARGRRGAMWMGAGFGFTEASMYLSFALAFWYGARLTVRGECSFEDTLWASQAIFFGMIMIGQAAATAPDLSGSLVAATNIFRLLDRPSAIDPLAQSGDRPSPVHGAVACTDVGFVYPTRPDVRVLRGLSAAVAAGKSLALVGESGCGKSTIVALLLRFYDVADGSVALDALDVRAWDVAHLRSHL</sequence>
<dbReference type="SUPFAM" id="SSF52540">
    <property type="entry name" value="P-loop containing nucleoside triphosphate hydrolases"/>
    <property type="match status" value="1"/>
</dbReference>
<dbReference type="PROSITE" id="PS50929">
    <property type="entry name" value="ABC_TM1F"/>
    <property type="match status" value="1"/>
</dbReference>
<comment type="subcellular location">
    <subcellularLocation>
        <location evidence="1">Membrane</location>
        <topology evidence="1">Multi-pass membrane protein</topology>
    </subcellularLocation>
</comment>
<feature type="transmembrane region" description="Helical" evidence="5">
    <location>
        <begin position="120"/>
        <end position="143"/>
    </location>
</feature>
<reference evidence="7 8" key="1">
    <citation type="submission" date="2017-03" db="EMBL/GenBank/DDBJ databases">
        <title>WGS assembly of Porphyra umbilicalis.</title>
        <authorList>
            <person name="Brawley S.H."/>
            <person name="Blouin N.A."/>
            <person name="Ficko-Blean E."/>
            <person name="Wheeler G.L."/>
            <person name="Lohr M."/>
            <person name="Goodson H.V."/>
            <person name="Jenkins J.W."/>
            <person name="Blaby-Haas C.E."/>
            <person name="Helliwell K.E."/>
            <person name="Chan C."/>
            <person name="Marriage T."/>
            <person name="Bhattacharya D."/>
            <person name="Klein A.S."/>
            <person name="Badis Y."/>
            <person name="Brodie J."/>
            <person name="Cao Y."/>
            <person name="Collen J."/>
            <person name="Dittami S.M."/>
            <person name="Gachon C.M."/>
            <person name="Green B.R."/>
            <person name="Karpowicz S."/>
            <person name="Kim J.W."/>
            <person name="Kudahl U."/>
            <person name="Lin S."/>
            <person name="Michel G."/>
            <person name="Mittag M."/>
            <person name="Olson B.J."/>
            <person name="Pangilinan J."/>
            <person name="Peng Y."/>
            <person name="Qiu H."/>
            <person name="Shu S."/>
            <person name="Singer J.T."/>
            <person name="Smith A.G."/>
            <person name="Sprecher B.N."/>
            <person name="Wagner V."/>
            <person name="Wang W."/>
            <person name="Wang Z.-Y."/>
            <person name="Yan J."/>
            <person name="Yarish C."/>
            <person name="Zoeuner-Riek S."/>
            <person name="Zhuang Y."/>
            <person name="Zou Y."/>
            <person name="Lindquist E.A."/>
            <person name="Grimwood J."/>
            <person name="Barry K."/>
            <person name="Rokhsar D.S."/>
            <person name="Schmutz J."/>
            <person name="Stiller J.W."/>
            <person name="Grossman A.R."/>
            <person name="Prochnik S.E."/>
        </authorList>
    </citation>
    <scope>NUCLEOTIDE SEQUENCE [LARGE SCALE GENOMIC DNA]</scope>
    <source>
        <strain evidence="7">4086291</strain>
    </source>
</reference>
<proteinExistence type="predicted"/>
<evidence type="ECO:0000256" key="5">
    <source>
        <dbReference type="SAM" id="Phobius"/>
    </source>
</evidence>
<dbReference type="EMBL" id="KV920364">
    <property type="protein sequence ID" value="OSX68560.1"/>
    <property type="molecule type" value="Genomic_DNA"/>
</dbReference>
<dbReference type="InterPro" id="IPR027417">
    <property type="entry name" value="P-loop_NTPase"/>
</dbReference>
<accession>A0A1X6NJ34</accession>
<dbReference type="Gene3D" id="3.40.50.300">
    <property type="entry name" value="P-loop containing nucleotide triphosphate hydrolases"/>
    <property type="match status" value="1"/>
</dbReference>
<keyword evidence="3 5" id="KW-1133">Transmembrane helix</keyword>
<evidence type="ECO:0000256" key="4">
    <source>
        <dbReference type="ARBA" id="ARBA00023136"/>
    </source>
</evidence>
<keyword evidence="4 5" id="KW-0472">Membrane</keyword>
<dbReference type="InterPro" id="IPR039421">
    <property type="entry name" value="Type_1_exporter"/>
</dbReference>
<evidence type="ECO:0000313" key="7">
    <source>
        <dbReference type="EMBL" id="OSX68560.1"/>
    </source>
</evidence>
<dbReference type="InterPro" id="IPR036640">
    <property type="entry name" value="ABC1_TM_sf"/>
</dbReference>
<dbReference type="CDD" id="cd18578">
    <property type="entry name" value="ABC_6TM_Pgp_ABCB1_D2_like"/>
    <property type="match status" value="1"/>
</dbReference>
<evidence type="ECO:0000256" key="1">
    <source>
        <dbReference type="ARBA" id="ARBA00004141"/>
    </source>
</evidence>
<dbReference type="Gene3D" id="1.20.1560.10">
    <property type="entry name" value="ABC transporter type 1, transmembrane domain"/>
    <property type="match status" value="2"/>
</dbReference>
<dbReference type="Proteomes" id="UP000218209">
    <property type="component" value="Unassembled WGS sequence"/>
</dbReference>
<dbReference type="GO" id="GO:0016887">
    <property type="term" value="F:ATP hydrolysis activity"/>
    <property type="evidence" value="ECO:0007669"/>
    <property type="project" value="InterPro"/>
</dbReference>
<dbReference type="Pfam" id="PF00005">
    <property type="entry name" value="ABC_tran"/>
    <property type="match status" value="1"/>
</dbReference>
<evidence type="ECO:0000256" key="2">
    <source>
        <dbReference type="ARBA" id="ARBA00022692"/>
    </source>
</evidence>
<feature type="non-terminal residue" evidence="7">
    <location>
        <position position="401"/>
    </location>
</feature>
<dbReference type="SUPFAM" id="SSF90123">
    <property type="entry name" value="ABC transporter transmembrane region"/>
    <property type="match status" value="1"/>
</dbReference>
<dbReference type="Pfam" id="PF00664">
    <property type="entry name" value="ABC_membrane"/>
    <property type="match status" value="1"/>
</dbReference>
<feature type="domain" description="ABC transmembrane type-1" evidence="6">
    <location>
        <begin position="2"/>
        <end position="288"/>
    </location>
</feature>
<feature type="transmembrane region" description="Helical" evidence="5">
    <location>
        <begin position="225"/>
        <end position="248"/>
    </location>
</feature>
<dbReference type="InterPro" id="IPR003439">
    <property type="entry name" value="ABC_transporter-like_ATP-bd"/>
</dbReference>
<dbReference type="AlphaFoldDB" id="A0A1X6NJ34"/>